<dbReference type="Proteomes" id="UP001139054">
    <property type="component" value="Unassembled WGS sequence"/>
</dbReference>
<dbReference type="AlphaFoldDB" id="A0A9X1UJY0"/>
<dbReference type="EMBL" id="JAKLTY010000048">
    <property type="protein sequence ID" value="MCG2632777.1"/>
    <property type="molecule type" value="Genomic_DNA"/>
</dbReference>
<organism evidence="1 4">
    <name type="scientific">Bradyrhizobium zhengyangense</name>
    <dbReference type="NCBI Taxonomy" id="2911009"/>
    <lineage>
        <taxon>Bacteria</taxon>
        <taxon>Pseudomonadati</taxon>
        <taxon>Pseudomonadota</taxon>
        <taxon>Alphaproteobacteria</taxon>
        <taxon>Hyphomicrobiales</taxon>
        <taxon>Nitrobacteraceae</taxon>
        <taxon>Bradyrhizobium</taxon>
    </lineage>
</organism>
<sequence>MTLEWVAAIRDAKPAAANPLVVGQPNVDRWLGVIRECAEAQLARLNAGLKPMGRRPPANLDKP</sequence>
<evidence type="ECO:0000313" key="4">
    <source>
        <dbReference type="Proteomes" id="UP001139054"/>
    </source>
</evidence>
<keyword evidence="3" id="KW-1185">Reference proteome</keyword>
<comment type="caution">
    <text evidence="1">The sequence shown here is derived from an EMBL/GenBank/DDBJ whole genome shotgun (WGS) entry which is preliminary data.</text>
</comment>
<name>A0A9X1UJY0_9BRAD</name>
<proteinExistence type="predicted"/>
<protein>
    <submittedName>
        <fullName evidence="1">Uncharacterized protein</fullName>
    </submittedName>
</protein>
<evidence type="ECO:0000313" key="2">
    <source>
        <dbReference type="EMBL" id="MCG2671758.1"/>
    </source>
</evidence>
<gene>
    <name evidence="2" type="ORF">L6637_32915</name>
    <name evidence="1" type="ORF">L6654_39965</name>
</gene>
<accession>A0A9X1UJY0</accession>
<dbReference type="RefSeq" id="WP_237873151.1">
    <property type="nucleotide sequence ID" value="NZ_JAKLTY010000048.1"/>
</dbReference>
<dbReference type="EMBL" id="JAKLUA010000015">
    <property type="protein sequence ID" value="MCG2671758.1"/>
    <property type="molecule type" value="Genomic_DNA"/>
</dbReference>
<reference evidence="1" key="1">
    <citation type="submission" date="2022-01" db="EMBL/GenBank/DDBJ databases">
        <title>Genome sequnece data of strain Bradyrhizobium sp. nov.</title>
        <authorList>
            <person name="Zhang J."/>
        </authorList>
    </citation>
    <scope>NUCLEOTIDE SEQUENCE</scope>
    <source>
        <strain evidence="2">WYCCWR 12774</strain>
        <strain evidence="1">WYCCWR 13023</strain>
    </source>
</reference>
<dbReference type="Proteomes" id="UP001139012">
    <property type="component" value="Unassembled WGS sequence"/>
</dbReference>
<evidence type="ECO:0000313" key="3">
    <source>
        <dbReference type="Proteomes" id="UP001139012"/>
    </source>
</evidence>
<evidence type="ECO:0000313" key="1">
    <source>
        <dbReference type="EMBL" id="MCG2632777.1"/>
    </source>
</evidence>